<reference evidence="1 2" key="1">
    <citation type="journal article" date="2019" name="Commun. Biol.">
        <title>The bagworm genome reveals a unique fibroin gene that provides high tensile strength.</title>
        <authorList>
            <person name="Kono N."/>
            <person name="Nakamura H."/>
            <person name="Ohtoshi R."/>
            <person name="Tomita M."/>
            <person name="Numata K."/>
            <person name="Arakawa K."/>
        </authorList>
    </citation>
    <scope>NUCLEOTIDE SEQUENCE [LARGE SCALE GENOMIC DNA]</scope>
</reference>
<evidence type="ECO:0000313" key="2">
    <source>
        <dbReference type="Proteomes" id="UP000299102"/>
    </source>
</evidence>
<dbReference type="Proteomes" id="UP000299102">
    <property type="component" value="Unassembled WGS sequence"/>
</dbReference>
<keyword evidence="2" id="KW-1185">Reference proteome</keyword>
<accession>A0A4C1TM68</accession>
<dbReference type="AlphaFoldDB" id="A0A4C1TM68"/>
<evidence type="ECO:0000313" key="1">
    <source>
        <dbReference type="EMBL" id="GBP14478.1"/>
    </source>
</evidence>
<gene>
    <name evidence="1" type="ORF">EVAR_7761_1</name>
</gene>
<proteinExistence type="predicted"/>
<comment type="caution">
    <text evidence="1">The sequence shown here is derived from an EMBL/GenBank/DDBJ whole genome shotgun (WGS) entry which is preliminary data.</text>
</comment>
<protein>
    <submittedName>
        <fullName evidence="1">Uncharacterized protein</fullName>
    </submittedName>
</protein>
<dbReference type="EMBL" id="BGZK01000064">
    <property type="protein sequence ID" value="GBP14478.1"/>
    <property type="molecule type" value="Genomic_DNA"/>
</dbReference>
<sequence>MTDREFARYGTYEQRNSFSAHRVRVLMAYSFSLPLQQPDPLSLDIALPPKRPTTQQLTPLELRLFMGGDLHTKLYFGERGTNDLPESGSPLTARPLIGVSGASGANAIFK</sequence>
<organism evidence="1 2">
    <name type="scientific">Eumeta variegata</name>
    <name type="common">Bagworm moth</name>
    <name type="synonym">Eumeta japonica</name>
    <dbReference type="NCBI Taxonomy" id="151549"/>
    <lineage>
        <taxon>Eukaryota</taxon>
        <taxon>Metazoa</taxon>
        <taxon>Ecdysozoa</taxon>
        <taxon>Arthropoda</taxon>
        <taxon>Hexapoda</taxon>
        <taxon>Insecta</taxon>
        <taxon>Pterygota</taxon>
        <taxon>Neoptera</taxon>
        <taxon>Endopterygota</taxon>
        <taxon>Lepidoptera</taxon>
        <taxon>Glossata</taxon>
        <taxon>Ditrysia</taxon>
        <taxon>Tineoidea</taxon>
        <taxon>Psychidae</taxon>
        <taxon>Oiketicinae</taxon>
        <taxon>Eumeta</taxon>
    </lineage>
</organism>
<name>A0A4C1TM68_EUMVA</name>